<evidence type="ECO:0000313" key="3">
    <source>
        <dbReference type="Proteomes" id="UP000522262"/>
    </source>
</evidence>
<gene>
    <name evidence="2" type="ORF">FMEXI_1084</name>
</gene>
<comment type="caution">
    <text evidence="2">The sequence shown here is derived from an EMBL/GenBank/DDBJ whole genome shotgun (WGS) entry which is preliminary data.</text>
</comment>
<accession>A0A8H5N8I0</accession>
<feature type="region of interest" description="Disordered" evidence="1">
    <location>
        <begin position="1"/>
        <end position="20"/>
    </location>
</feature>
<proteinExistence type="predicted"/>
<dbReference type="EMBL" id="JAAOAM010000025">
    <property type="protein sequence ID" value="KAF5556612.1"/>
    <property type="molecule type" value="Genomic_DNA"/>
</dbReference>
<protein>
    <submittedName>
        <fullName evidence="2">Uncharacterized protein</fullName>
    </submittedName>
</protein>
<keyword evidence="3" id="KW-1185">Reference proteome</keyword>
<name>A0A8H5N8I0_9HYPO</name>
<evidence type="ECO:0000256" key="1">
    <source>
        <dbReference type="SAM" id="MobiDB-lite"/>
    </source>
</evidence>
<organism evidence="2 3">
    <name type="scientific">Fusarium mexicanum</name>
    <dbReference type="NCBI Taxonomy" id="751941"/>
    <lineage>
        <taxon>Eukaryota</taxon>
        <taxon>Fungi</taxon>
        <taxon>Dikarya</taxon>
        <taxon>Ascomycota</taxon>
        <taxon>Pezizomycotina</taxon>
        <taxon>Sordariomycetes</taxon>
        <taxon>Hypocreomycetidae</taxon>
        <taxon>Hypocreales</taxon>
        <taxon>Nectriaceae</taxon>
        <taxon>Fusarium</taxon>
        <taxon>Fusarium fujikuroi species complex</taxon>
    </lineage>
</organism>
<dbReference type="AlphaFoldDB" id="A0A8H5N8I0"/>
<sequence>MTKSTDPSVHGDASTHHTSCSGKVDYHVLCLCPSVVTLFISELSQYIDLPNLQSGHFNAITSAYHPPHEQQSYAAAVKVETSNSITLRKPLNLRSDFNKDASWL</sequence>
<dbReference type="Proteomes" id="UP000522262">
    <property type="component" value="Unassembled WGS sequence"/>
</dbReference>
<evidence type="ECO:0000313" key="2">
    <source>
        <dbReference type="EMBL" id="KAF5556612.1"/>
    </source>
</evidence>
<reference evidence="2 3" key="1">
    <citation type="submission" date="2020-05" db="EMBL/GenBank/DDBJ databases">
        <title>Identification and distribution of gene clusters putatively required for synthesis of sphingolipid metabolism inhibitors in phylogenetically diverse species of the filamentous fungus Fusarium.</title>
        <authorList>
            <person name="Kim H.-S."/>
            <person name="Busman M."/>
            <person name="Brown D.W."/>
            <person name="Divon H."/>
            <person name="Uhlig S."/>
            <person name="Proctor R.H."/>
        </authorList>
    </citation>
    <scope>NUCLEOTIDE SEQUENCE [LARGE SCALE GENOMIC DNA]</scope>
    <source>
        <strain evidence="2 3">NRRL 53147</strain>
    </source>
</reference>